<keyword evidence="3" id="KW-1185">Reference proteome</keyword>
<dbReference type="Proteomes" id="UP000023152">
    <property type="component" value="Unassembled WGS sequence"/>
</dbReference>
<organism evidence="2 3">
    <name type="scientific">Reticulomyxa filosa</name>
    <dbReference type="NCBI Taxonomy" id="46433"/>
    <lineage>
        <taxon>Eukaryota</taxon>
        <taxon>Sar</taxon>
        <taxon>Rhizaria</taxon>
        <taxon>Retaria</taxon>
        <taxon>Foraminifera</taxon>
        <taxon>Monothalamids</taxon>
        <taxon>Reticulomyxidae</taxon>
        <taxon>Reticulomyxa</taxon>
    </lineage>
</organism>
<proteinExistence type="predicted"/>
<feature type="compositionally biased region" description="Polar residues" evidence="1">
    <location>
        <begin position="1"/>
        <end position="10"/>
    </location>
</feature>
<accession>X6N367</accession>
<gene>
    <name evidence="2" type="ORF">RFI_17025</name>
</gene>
<dbReference type="EMBL" id="ASPP01012844">
    <property type="protein sequence ID" value="ETO20194.1"/>
    <property type="molecule type" value="Genomic_DNA"/>
</dbReference>
<protein>
    <submittedName>
        <fullName evidence="2">Uncharacterized protein</fullName>
    </submittedName>
</protein>
<evidence type="ECO:0000256" key="1">
    <source>
        <dbReference type="SAM" id="MobiDB-lite"/>
    </source>
</evidence>
<feature type="compositionally biased region" description="Polar residues" evidence="1">
    <location>
        <begin position="54"/>
        <end position="64"/>
    </location>
</feature>
<sequence length="401" mass="43506">MPVNKNVSRSNQKRRKNQVGGDWEGGGQQGKEGSQNRPEDHGSDVESTPDEQYPKTNNKTFGSAYQTTVSDGSFEQQWVNSIITAVGIADNIPDLKQRVQQFHNLSQSHVLEHLDEKLGDHKSWQAQAKALSLMEGLLDDASAAPIVVEYFRASPENLQALINSKKITLKKKATTVAHKVGLETTNLEPSNAQKTTAVTHGSTSVKDDVLNLDDWLHTENTPQTRADEKQDESENMFVGLGIVNEKPKPTPSIGADEFFPGLDFGTTTTTTTTTNSTNGINNSTNGINVTSKTNTVNTINTVKPINFITTTSKTNSILTTTSNDNSSASINAFASLLSQPQNTIPPATFGRTLNITPSASRSFIDDPFANLTSQSIQPQTTKSKKPDKDPFADLALGSLKF</sequence>
<feature type="region of interest" description="Disordered" evidence="1">
    <location>
        <begin position="1"/>
        <end position="64"/>
    </location>
</feature>
<evidence type="ECO:0000313" key="2">
    <source>
        <dbReference type="EMBL" id="ETO20194.1"/>
    </source>
</evidence>
<evidence type="ECO:0000313" key="3">
    <source>
        <dbReference type="Proteomes" id="UP000023152"/>
    </source>
</evidence>
<comment type="caution">
    <text evidence="2">The sequence shown here is derived from an EMBL/GenBank/DDBJ whole genome shotgun (WGS) entry which is preliminary data.</text>
</comment>
<dbReference type="AlphaFoldDB" id="X6N367"/>
<reference evidence="2 3" key="1">
    <citation type="journal article" date="2013" name="Curr. Biol.">
        <title>The Genome of the Foraminiferan Reticulomyxa filosa.</title>
        <authorList>
            <person name="Glockner G."/>
            <person name="Hulsmann N."/>
            <person name="Schleicher M."/>
            <person name="Noegel A.A."/>
            <person name="Eichinger L."/>
            <person name="Gallinger C."/>
            <person name="Pawlowski J."/>
            <person name="Sierra R."/>
            <person name="Euteneuer U."/>
            <person name="Pillet L."/>
            <person name="Moustafa A."/>
            <person name="Platzer M."/>
            <person name="Groth M."/>
            <person name="Szafranski K."/>
            <person name="Schliwa M."/>
        </authorList>
    </citation>
    <scope>NUCLEOTIDE SEQUENCE [LARGE SCALE GENOMIC DNA]</scope>
</reference>
<name>X6N367_RETFI</name>